<evidence type="ECO:0000256" key="5">
    <source>
        <dbReference type="ARBA" id="ARBA00022728"/>
    </source>
</evidence>
<accession>A0ABR1E588</accession>
<feature type="compositionally biased region" description="Polar residues" evidence="11">
    <location>
        <begin position="298"/>
        <end position="320"/>
    </location>
</feature>
<dbReference type="PANTHER" id="PTHR13681:SF24">
    <property type="entry name" value="TUDOR DOMAIN-CONTAINING PROTEIN 3"/>
    <property type="match status" value="1"/>
</dbReference>
<sequence length="516" mass="57343">MMTLDSEWHVNDSLLPDLFDGNPVPTDRKKLERKLCDSDIRDFALPCLSSCMTKDALAGPVVLQLTRYRNVSQPKVKEDFRSEGDIVRLSLTDGHTSISAILLDNIKGISADTPPGTKLLIATKVPVECGFVLLSASDVVIIGGRVEKLIEKWMIERHTGGEAERGGRSDSKAPKWVSFGKGKSAVEVTPKDFKANDALRATNKKDSEEQTSFDIQRQENIDAVEEGTVKAFTVPKIQLPVKTVQESTVPRKTRISAVSDRGHDRRMKKRRGRGREDSDDEEFARPSKPSTLFDFVATNVSEKTTEISEGQPPNHNYNSEGNRDHNSLQFSSNRRSFLGEKSNSGSERKWNPQKGTSSLTPKFNGRTMESKEQAAAINAAGEFAKDYGRNFVNERNSMPTQISHKFGGQSIVPYTSMKNMVPLTDDATQAFSNMRISNGPRNDAPNRTFPPPIQHFGRNQNTLPQWKVGDQCKAPWTDGSYYLATVVNLGPADMCVVRYNEYGNIMTVPQAVLLLV</sequence>
<evidence type="ECO:0000256" key="3">
    <source>
        <dbReference type="ARBA" id="ARBA00005371"/>
    </source>
</evidence>
<keyword evidence="7" id="KW-0539">Nucleus</keyword>
<protein>
    <recommendedName>
        <fullName evidence="9">Survival of motor neuron-related-splicing factor 30</fullName>
    </recommendedName>
    <alternativeName>
        <fullName evidence="10">Survival motor neuron domain-containing protein 1</fullName>
    </alternativeName>
</protein>
<dbReference type="PROSITE" id="PS50304">
    <property type="entry name" value="TUDOR"/>
    <property type="match status" value="1"/>
</dbReference>
<keyword evidence="6" id="KW-0508">mRNA splicing</keyword>
<proteinExistence type="inferred from homology"/>
<evidence type="ECO:0000256" key="2">
    <source>
        <dbReference type="ARBA" id="ARBA00004408"/>
    </source>
</evidence>
<evidence type="ECO:0000256" key="8">
    <source>
        <dbReference type="ARBA" id="ARBA00037618"/>
    </source>
</evidence>
<dbReference type="InterPro" id="IPR013894">
    <property type="entry name" value="RMI1_OB"/>
</dbReference>
<comment type="subcellular location">
    <subcellularLocation>
        <location evidence="1">Nucleus speckle</location>
    </subcellularLocation>
    <subcellularLocation>
        <location evidence="2">Nucleus</location>
        <location evidence="2">Cajal body</location>
    </subcellularLocation>
</comment>
<organism evidence="13 14">
    <name type="scientific">Necator americanus</name>
    <name type="common">Human hookworm</name>
    <dbReference type="NCBI Taxonomy" id="51031"/>
    <lineage>
        <taxon>Eukaryota</taxon>
        <taxon>Metazoa</taxon>
        <taxon>Ecdysozoa</taxon>
        <taxon>Nematoda</taxon>
        <taxon>Chromadorea</taxon>
        <taxon>Rhabditida</taxon>
        <taxon>Rhabditina</taxon>
        <taxon>Rhabditomorpha</taxon>
        <taxon>Strongyloidea</taxon>
        <taxon>Ancylostomatidae</taxon>
        <taxon>Bunostominae</taxon>
        <taxon>Necator</taxon>
    </lineage>
</organism>
<evidence type="ECO:0000259" key="12">
    <source>
        <dbReference type="PROSITE" id="PS50304"/>
    </source>
</evidence>
<evidence type="ECO:0000256" key="10">
    <source>
        <dbReference type="ARBA" id="ARBA00042567"/>
    </source>
</evidence>
<keyword evidence="4" id="KW-0507">mRNA processing</keyword>
<dbReference type="InterPro" id="IPR010304">
    <property type="entry name" value="SMN_Tudor"/>
</dbReference>
<evidence type="ECO:0000256" key="11">
    <source>
        <dbReference type="SAM" id="MobiDB-lite"/>
    </source>
</evidence>
<comment type="function">
    <text evidence="8">Involved in spliceosome assembly.</text>
</comment>
<reference evidence="13 14" key="1">
    <citation type="submission" date="2023-08" db="EMBL/GenBank/DDBJ databases">
        <title>A Necator americanus chromosomal reference genome.</title>
        <authorList>
            <person name="Ilik V."/>
            <person name="Petrzelkova K.J."/>
            <person name="Pardy F."/>
            <person name="Fuh T."/>
            <person name="Niatou-Singa F.S."/>
            <person name="Gouil Q."/>
            <person name="Baker L."/>
            <person name="Ritchie M.E."/>
            <person name="Jex A.R."/>
            <person name="Gazzola D."/>
            <person name="Li H."/>
            <person name="Toshio Fujiwara R."/>
            <person name="Zhan B."/>
            <person name="Aroian R.V."/>
            <person name="Pafco B."/>
            <person name="Schwarz E.M."/>
        </authorList>
    </citation>
    <scope>NUCLEOTIDE SEQUENCE [LARGE SCALE GENOMIC DNA]</scope>
    <source>
        <strain evidence="13 14">Aroian</strain>
        <tissue evidence="13">Whole animal</tissue>
    </source>
</reference>
<dbReference type="Pfam" id="PF08585">
    <property type="entry name" value="RMI1_N_C"/>
    <property type="match status" value="1"/>
</dbReference>
<evidence type="ECO:0000256" key="7">
    <source>
        <dbReference type="ARBA" id="ARBA00023242"/>
    </source>
</evidence>
<name>A0ABR1E588_NECAM</name>
<dbReference type="Gene3D" id="2.30.30.140">
    <property type="match status" value="1"/>
</dbReference>
<dbReference type="SUPFAM" id="SSF63748">
    <property type="entry name" value="Tudor/PWWP/MBT"/>
    <property type="match status" value="1"/>
</dbReference>
<feature type="domain" description="Tudor" evidence="12">
    <location>
        <begin position="465"/>
        <end position="516"/>
    </location>
</feature>
<comment type="caution">
    <text evidence="13">The sequence shown here is derived from an EMBL/GenBank/DDBJ whole genome shotgun (WGS) entry which is preliminary data.</text>
</comment>
<evidence type="ECO:0000256" key="9">
    <source>
        <dbReference type="ARBA" id="ARBA00041083"/>
    </source>
</evidence>
<evidence type="ECO:0000256" key="1">
    <source>
        <dbReference type="ARBA" id="ARBA00004324"/>
    </source>
</evidence>
<comment type="similarity">
    <text evidence="3">Belongs to the SMN family.</text>
</comment>
<gene>
    <name evidence="13" type="primary">Necator_chrV.g20121</name>
    <name evidence="13" type="ORF">RB195_015329</name>
</gene>
<evidence type="ECO:0000256" key="4">
    <source>
        <dbReference type="ARBA" id="ARBA00022664"/>
    </source>
</evidence>
<dbReference type="EMBL" id="JAVFWL010000005">
    <property type="protein sequence ID" value="KAK6757440.1"/>
    <property type="molecule type" value="Genomic_DNA"/>
</dbReference>
<dbReference type="Proteomes" id="UP001303046">
    <property type="component" value="Unassembled WGS sequence"/>
</dbReference>
<evidence type="ECO:0000313" key="14">
    <source>
        <dbReference type="Proteomes" id="UP001303046"/>
    </source>
</evidence>
<dbReference type="Gene3D" id="2.40.50.770">
    <property type="entry name" value="RecQ-mediated genome instability protein Rmi1, C-terminal domain"/>
    <property type="match status" value="1"/>
</dbReference>
<evidence type="ECO:0000256" key="6">
    <source>
        <dbReference type="ARBA" id="ARBA00023187"/>
    </source>
</evidence>
<feature type="compositionally biased region" description="Basic residues" evidence="11">
    <location>
        <begin position="264"/>
        <end position="273"/>
    </location>
</feature>
<dbReference type="SMART" id="SM00333">
    <property type="entry name" value="TUDOR"/>
    <property type="match status" value="1"/>
</dbReference>
<feature type="region of interest" description="Disordered" evidence="11">
    <location>
        <begin position="244"/>
        <end position="369"/>
    </location>
</feature>
<feature type="compositionally biased region" description="Polar residues" evidence="11">
    <location>
        <begin position="327"/>
        <end position="345"/>
    </location>
</feature>
<keyword evidence="14" id="KW-1185">Reference proteome</keyword>
<dbReference type="InterPro" id="IPR002999">
    <property type="entry name" value="Tudor"/>
</dbReference>
<dbReference type="SMART" id="SM01161">
    <property type="entry name" value="DUF1767"/>
    <property type="match status" value="1"/>
</dbReference>
<dbReference type="InterPro" id="IPR042470">
    <property type="entry name" value="RMI1_N_C_sf"/>
</dbReference>
<dbReference type="Pfam" id="PF06003">
    <property type="entry name" value="SMN_Tudor"/>
    <property type="match status" value="1"/>
</dbReference>
<keyword evidence="5" id="KW-0747">Spliceosome</keyword>
<evidence type="ECO:0000313" key="13">
    <source>
        <dbReference type="EMBL" id="KAK6757440.1"/>
    </source>
</evidence>
<dbReference type="PANTHER" id="PTHR13681">
    <property type="entry name" value="SURVIVAL OF MOTOR NEURON-RELATED-SPLICING FACTOR 30-RELATED"/>
    <property type="match status" value="1"/>
</dbReference>